<sequence>MDGNDEEGDSSSRNIAIVDQQQQQQASGDGTGREYNLQPPTNLLISDATPAPCLPHCAEQHLTQNFMLRVLDPLPDADILVISKPRGRIQLGKSKLEFYQKQSWKQYTMQTSLLRSPALGNWEFHSPPDSMAMVLQADPCLS</sequence>
<gene>
    <name evidence="2" type="ORF">V6N11_064281</name>
</gene>
<protein>
    <submittedName>
        <fullName evidence="2">Uncharacterized protein</fullName>
    </submittedName>
</protein>
<organism evidence="2 3">
    <name type="scientific">Hibiscus sabdariffa</name>
    <name type="common">roselle</name>
    <dbReference type="NCBI Taxonomy" id="183260"/>
    <lineage>
        <taxon>Eukaryota</taxon>
        <taxon>Viridiplantae</taxon>
        <taxon>Streptophyta</taxon>
        <taxon>Embryophyta</taxon>
        <taxon>Tracheophyta</taxon>
        <taxon>Spermatophyta</taxon>
        <taxon>Magnoliopsida</taxon>
        <taxon>eudicotyledons</taxon>
        <taxon>Gunneridae</taxon>
        <taxon>Pentapetalae</taxon>
        <taxon>rosids</taxon>
        <taxon>malvids</taxon>
        <taxon>Malvales</taxon>
        <taxon>Malvaceae</taxon>
        <taxon>Malvoideae</taxon>
        <taxon>Hibiscus</taxon>
    </lineage>
</organism>
<dbReference type="Proteomes" id="UP001396334">
    <property type="component" value="Unassembled WGS sequence"/>
</dbReference>
<feature type="region of interest" description="Disordered" evidence="1">
    <location>
        <begin position="1"/>
        <end position="42"/>
    </location>
</feature>
<comment type="caution">
    <text evidence="2">The sequence shown here is derived from an EMBL/GenBank/DDBJ whole genome shotgun (WGS) entry which is preliminary data.</text>
</comment>
<reference evidence="2 3" key="1">
    <citation type="journal article" date="2024" name="G3 (Bethesda)">
        <title>Genome assembly of Hibiscus sabdariffa L. provides insights into metabolisms of medicinal natural products.</title>
        <authorList>
            <person name="Kim T."/>
        </authorList>
    </citation>
    <scope>NUCLEOTIDE SEQUENCE [LARGE SCALE GENOMIC DNA]</scope>
    <source>
        <strain evidence="2">TK-2024</strain>
        <tissue evidence="2">Old leaves</tissue>
    </source>
</reference>
<accession>A0ABR2PNH6</accession>
<proteinExistence type="predicted"/>
<dbReference type="EMBL" id="JBBPBN010000056">
    <property type="protein sequence ID" value="KAK8989867.1"/>
    <property type="molecule type" value="Genomic_DNA"/>
</dbReference>
<evidence type="ECO:0000313" key="2">
    <source>
        <dbReference type="EMBL" id="KAK8989867.1"/>
    </source>
</evidence>
<evidence type="ECO:0000313" key="3">
    <source>
        <dbReference type="Proteomes" id="UP001396334"/>
    </source>
</evidence>
<name>A0ABR2PNH6_9ROSI</name>
<evidence type="ECO:0000256" key="1">
    <source>
        <dbReference type="SAM" id="MobiDB-lite"/>
    </source>
</evidence>
<keyword evidence="3" id="KW-1185">Reference proteome</keyword>